<feature type="compositionally biased region" description="Polar residues" evidence="1">
    <location>
        <begin position="1"/>
        <end position="10"/>
    </location>
</feature>
<dbReference type="AlphaFoldDB" id="A0A2V0PE16"/>
<dbReference type="OrthoDB" id="496416at2759"/>
<dbReference type="SUPFAM" id="SSF55724">
    <property type="entry name" value="Mog1p/PsbP-like"/>
    <property type="match status" value="1"/>
</dbReference>
<comment type="caution">
    <text evidence="3">The sequence shown here is derived from an EMBL/GenBank/DDBJ whole genome shotgun (WGS) entry which is preliminary data.</text>
</comment>
<sequence length="279" mass="29020">MQQRASNSAFQAAGRGAAPPGARPVARGAPRRCCAAAAAAAADGPAAAAEPAASTSAAGATTRRAALGALAGAPLLLAGAPRALAVQGLTAGRIPGVSETPDAEGFFLYKRPEGKSGGHGVGWSEIPRYSFRIPGGWDETPVSIADLGGTEIDLRFADRDQGNLVIVVAPVARFAEIGFNADIRIEELGPPDKIIAGFAPELYGAPLNDDDVLEQGVVAEGGLSYYRWLVRPHRLVSATAVGNRLFIISVTAPTARQWRKHEPQLRSIQESFRVPAKTA</sequence>
<organism evidence="3 4">
    <name type="scientific">Raphidocelis subcapitata</name>
    <dbReference type="NCBI Taxonomy" id="307507"/>
    <lineage>
        <taxon>Eukaryota</taxon>
        <taxon>Viridiplantae</taxon>
        <taxon>Chlorophyta</taxon>
        <taxon>core chlorophytes</taxon>
        <taxon>Chlorophyceae</taxon>
        <taxon>CS clade</taxon>
        <taxon>Sphaeropleales</taxon>
        <taxon>Selenastraceae</taxon>
        <taxon>Raphidocelis</taxon>
    </lineage>
</organism>
<protein>
    <recommendedName>
        <fullName evidence="2">PsbP C-terminal domain-containing protein</fullName>
    </recommendedName>
</protein>
<dbReference type="InterPro" id="IPR002683">
    <property type="entry name" value="PsbP_C"/>
</dbReference>
<dbReference type="STRING" id="307507.A0A2V0PE16"/>
<dbReference type="GO" id="GO:0009654">
    <property type="term" value="C:photosystem II oxygen evolving complex"/>
    <property type="evidence" value="ECO:0007669"/>
    <property type="project" value="InterPro"/>
</dbReference>
<evidence type="ECO:0000259" key="2">
    <source>
        <dbReference type="Pfam" id="PF01789"/>
    </source>
</evidence>
<dbReference type="Gene3D" id="3.40.1000.10">
    <property type="entry name" value="Mog1/PsbP, alpha/beta/alpha sandwich"/>
    <property type="match status" value="1"/>
</dbReference>
<dbReference type="EMBL" id="BDRX01000064">
    <property type="protein sequence ID" value="GBF95417.1"/>
    <property type="molecule type" value="Genomic_DNA"/>
</dbReference>
<gene>
    <name evidence="3" type="ORF">Rsub_08379</name>
</gene>
<dbReference type="PANTHER" id="PTHR31407:SF38">
    <property type="entry name" value="PSBP DOMAIN-CONTAINING PROTEIN 4, CHLOROPLASTIC"/>
    <property type="match status" value="1"/>
</dbReference>
<evidence type="ECO:0000313" key="4">
    <source>
        <dbReference type="Proteomes" id="UP000247498"/>
    </source>
</evidence>
<dbReference type="GO" id="GO:0015979">
    <property type="term" value="P:photosynthesis"/>
    <property type="evidence" value="ECO:0007669"/>
    <property type="project" value="InterPro"/>
</dbReference>
<dbReference type="GO" id="GO:0019898">
    <property type="term" value="C:extrinsic component of membrane"/>
    <property type="evidence" value="ECO:0007669"/>
    <property type="project" value="InterPro"/>
</dbReference>
<proteinExistence type="predicted"/>
<feature type="domain" description="PsbP C-terminal" evidence="2">
    <location>
        <begin position="128"/>
        <end position="274"/>
    </location>
</feature>
<keyword evidence="4" id="KW-1185">Reference proteome</keyword>
<dbReference type="PANTHER" id="PTHR31407">
    <property type="match status" value="1"/>
</dbReference>
<dbReference type="InterPro" id="IPR016123">
    <property type="entry name" value="Mog1/PsbP_a/b/a-sand"/>
</dbReference>
<evidence type="ECO:0000313" key="3">
    <source>
        <dbReference type="EMBL" id="GBF95417.1"/>
    </source>
</evidence>
<accession>A0A2V0PE16</accession>
<dbReference type="Pfam" id="PF01789">
    <property type="entry name" value="PsbP"/>
    <property type="match status" value="1"/>
</dbReference>
<feature type="compositionally biased region" description="Low complexity" evidence="1">
    <location>
        <begin position="12"/>
        <end position="28"/>
    </location>
</feature>
<feature type="region of interest" description="Disordered" evidence="1">
    <location>
        <begin position="1"/>
        <end position="28"/>
    </location>
</feature>
<dbReference type="InParanoid" id="A0A2V0PE16"/>
<evidence type="ECO:0000256" key="1">
    <source>
        <dbReference type="SAM" id="MobiDB-lite"/>
    </source>
</evidence>
<name>A0A2V0PE16_9CHLO</name>
<reference evidence="3 4" key="1">
    <citation type="journal article" date="2018" name="Sci. Rep.">
        <title>Raphidocelis subcapitata (=Pseudokirchneriella subcapitata) provides an insight into genome evolution and environmental adaptations in the Sphaeropleales.</title>
        <authorList>
            <person name="Suzuki S."/>
            <person name="Yamaguchi H."/>
            <person name="Nakajima N."/>
            <person name="Kawachi M."/>
        </authorList>
    </citation>
    <scope>NUCLEOTIDE SEQUENCE [LARGE SCALE GENOMIC DNA]</scope>
    <source>
        <strain evidence="3 4">NIES-35</strain>
    </source>
</reference>
<dbReference type="FunCoup" id="A0A2V0PE16">
    <property type="interactions" value="647"/>
</dbReference>
<dbReference type="GO" id="GO:0005509">
    <property type="term" value="F:calcium ion binding"/>
    <property type="evidence" value="ECO:0007669"/>
    <property type="project" value="InterPro"/>
</dbReference>
<dbReference type="Proteomes" id="UP000247498">
    <property type="component" value="Unassembled WGS sequence"/>
</dbReference>